<keyword evidence="2" id="KW-1185">Reference proteome</keyword>
<reference evidence="1 2" key="1">
    <citation type="submission" date="2021-04" db="EMBL/GenBank/DDBJ databases">
        <title>Chitinophaga sp. nov., isolated from the rhizosphere soil.</title>
        <authorList>
            <person name="He S."/>
        </authorList>
    </citation>
    <scope>NUCLEOTIDE SEQUENCE [LARGE SCALE GENOMIC DNA]</scope>
    <source>
        <strain evidence="1 2">2R12</strain>
    </source>
</reference>
<accession>A0ABS5J6I6</accession>
<organism evidence="1 2">
    <name type="scientific">Chitinophaga hostae</name>
    <dbReference type="NCBI Taxonomy" id="2831022"/>
    <lineage>
        <taxon>Bacteria</taxon>
        <taxon>Pseudomonadati</taxon>
        <taxon>Bacteroidota</taxon>
        <taxon>Chitinophagia</taxon>
        <taxon>Chitinophagales</taxon>
        <taxon>Chitinophagaceae</taxon>
        <taxon>Chitinophaga</taxon>
    </lineage>
</organism>
<protein>
    <recommendedName>
        <fullName evidence="3">DUF1016 domain-containing protein</fullName>
    </recommendedName>
</protein>
<comment type="caution">
    <text evidence="1">The sequence shown here is derived from an EMBL/GenBank/DDBJ whole genome shotgun (WGS) entry which is preliminary data.</text>
</comment>
<proteinExistence type="predicted"/>
<evidence type="ECO:0008006" key="3">
    <source>
        <dbReference type="Google" id="ProtNLM"/>
    </source>
</evidence>
<dbReference type="EMBL" id="JAGTXB010000017">
    <property type="protein sequence ID" value="MBS0030830.1"/>
    <property type="molecule type" value="Genomic_DNA"/>
</dbReference>
<evidence type="ECO:0000313" key="1">
    <source>
        <dbReference type="EMBL" id="MBS0030830.1"/>
    </source>
</evidence>
<evidence type="ECO:0000313" key="2">
    <source>
        <dbReference type="Proteomes" id="UP000676386"/>
    </source>
</evidence>
<sequence length="32" mass="3862">MQQPAAKLPWFHICTLLDKVKNQTERNFYVLK</sequence>
<name>A0ABS5J6I6_9BACT</name>
<gene>
    <name evidence="1" type="ORF">KE626_26120</name>
</gene>
<dbReference type="Proteomes" id="UP000676386">
    <property type="component" value="Unassembled WGS sequence"/>
</dbReference>